<name>A0A9E7RUB4_METWO</name>
<evidence type="ECO:0000313" key="1">
    <source>
        <dbReference type="EMBL" id="UXH31527.1"/>
    </source>
</evidence>
<dbReference type="AlphaFoldDB" id="A0A9E7RUB4"/>
<reference evidence="1" key="1">
    <citation type="submission" date="2022-09" db="EMBL/GenBank/DDBJ databases">
        <title>Characterization of three MwoI isoschizomers from sequenced genome and metagenomes.</title>
        <authorList>
            <person name="Fomenkov A."/>
            <person name="Xu S.Y."/>
            <person name="Roberts R.J."/>
        </authorList>
    </citation>
    <scope>NUCLEOTIDE SEQUENCE</scope>
    <source>
        <strain evidence="1">DSM 2970</strain>
    </source>
</reference>
<protein>
    <submittedName>
        <fullName evidence="1">Uncharacterized protein</fullName>
    </submittedName>
</protein>
<organism evidence="1">
    <name type="scientific">Methanothermobacter wolfeii</name>
    <name type="common">Methanobacterium wolfei</name>
    <dbReference type="NCBI Taxonomy" id="145261"/>
    <lineage>
        <taxon>Archaea</taxon>
        <taxon>Methanobacteriati</taxon>
        <taxon>Methanobacteriota</taxon>
        <taxon>Methanomada group</taxon>
        <taxon>Methanobacteria</taxon>
        <taxon>Methanobacteriales</taxon>
        <taxon>Methanobacteriaceae</taxon>
        <taxon>Methanothermobacter</taxon>
    </lineage>
</organism>
<sequence>MEVKVTLRVDDELYKFFMENDVDLDRVMQLFMNQMNYYFRETMSIYSLMRQIPVGEVLRRMASEYDEDERKSKEKLREYHEKNRLKGVLNSEAP</sequence>
<dbReference type="EMBL" id="CP104550">
    <property type="protein sequence ID" value="UXH31527.1"/>
    <property type="molecule type" value="Genomic_DNA"/>
</dbReference>
<accession>A0A9E7RUB4</accession>
<dbReference type="RefSeq" id="WP_015971177.1">
    <property type="nucleotide sequence ID" value="NZ_CP104550.1"/>
</dbReference>
<proteinExistence type="predicted"/>
<dbReference type="Proteomes" id="UP001065373">
    <property type="component" value="Chromosome"/>
</dbReference>
<gene>
    <name evidence="1" type="ORF">N5910_08270</name>
</gene>
<dbReference type="GeneID" id="75107240"/>